<dbReference type="InterPro" id="IPR029069">
    <property type="entry name" value="HotDog_dom_sf"/>
</dbReference>
<dbReference type="SUPFAM" id="SSF54637">
    <property type="entry name" value="Thioesterase/thiol ester dehydrase-isomerase"/>
    <property type="match status" value="1"/>
</dbReference>
<dbReference type="InterPro" id="IPR050563">
    <property type="entry name" value="4-hydroxybenzoyl-CoA_TE"/>
</dbReference>
<dbReference type="AlphaFoldDB" id="A0A931DVD5"/>
<dbReference type="CDD" id="cd00586">
    <property type="entry name" value="4HBT"/>
    <property type="match status" value="1"/>
</dbReference>
<dbReference type="GO" id="GO:0047617">
    <property type="term" value="F:fatty acyl-CoA hydrolase activity"/>
    <property type="evidence" value="ECO:0007669"/>
    <property type="project" value="TreeGrafter"/>
</dbReference>
<evidence type="ECO:0000313" key="1">
    <source>
        <dbReference type="EMBL" id="MBG6122214.1"/>
    </source>
</evidence>
<dbReference type="EMBL" id="JADOUE010000001">
    <property type="protein sequence ID" value="MBG6122214.1"/>
    <property type="molecule type" value="Genomic_DNA"/>
</dbReference>
<keyword evidence="1" id="KW-0378">Hydrolase</keyword>
<dbReference type="Pfam" id="PF13279">
    <property type="entry name" value="4HBT_2"/>
    <property type="match status" value="1"/>
</dbReference>
<sequence length="152" mass="17361">MSAEQIEHIEAHNFIPLRWNDFDRYGHLNNCAFVEMAQEARTQFLRTRFEEVGEEMGVFVRHVEVDFLRPVMPDTKKVEVVSEVVEIGNTSFKTRQEIKDRQGRVAGVVTTVLVMVDLSTATPREISQKEIGILESVKRPNTDESAPAELES</sequence>
<accession>A0A931DVD5</accession>
<name>A0A931DVD5_9CORY</name>
<dbReference type="Gene3D" id="3.10.129.10">
    <property type="entry name" value="Hotdog Thioesterase"/>
    <property type="match status" value="1"/>
</dbReference>
<dbReference type="PANTHER" id="PTHR31793:SF24">
    <property type="entry name" value="LONG-CHAIN ACYL-COA THIOESTERASE FADM"/>
    <property type="match status" value="1"/>
</dbReference>
<comment type="caution">
    <text evidence="1">The sequence shown here is derived from an EMBL/GenBank/DDBJ whole genome shotgun (WGS) entry which is preliminary data.</text>
</comment>
<protein>
    <submittedName>
        <fullName evidence="1">Acyl-CoA thioester hydrolase</fullName>
        <ecNumber evidence="1">3.1.2.-</ecNumber>
    </submittedName>
</protein>
<keyword evidence="2" id="KW-1185">Reference proteome</keyword>
<organism evidence="1 2">
    <name type="scientific">Corynebacterium aquatimens</name>
    <dbReference type="NCBI Taxonomy" id="1190508"/>
    <lineage>
        <taxon>Bacteria</taxon>
        <taxon>Bacillati</taxon>
        <taxon>Actinomycetota</taxon>
        <taxon>Actinomycetes</taxon>
        <taxon>Mycobacteriales</taxon>
        <taxon>Corynebacteriaceae</taxon>
        <taxon>Corynebacterium</taxon>
    </lineage>
</organism>
<dbReference type="PANTHER" id="PTHR31793">
    <property type="entry name" value="4-HYDROXYBENZOYL-COA THIOESTERASE FAMILY MEMBER"/>
    <property type="match status" value="1"/>
</dbReference>
<dbReference type="EC" id="3.1.2.-" evidence="1"/>
<proteinExistence type="predicted"/>
<dbReference type="RefSeq" id="WP_196824645.1">
    <property type="nucleotide sequence ID" value="NZ_CP046980.1"/>
</dbReference>
<reference evidence="1" key="1">
    <citation type="submission" date="2020-11" db="EMBL/GenBank/DDBJ databases">
        <title>Sequencing the genomes of 1000 actinobacteria strains.</title>
        <authorList>
            <person name="Klenk H.-P."/>
        </authorList>
    </citation>
    <scope>NUCLEOTIDE SEQUENCE</scope>
    <source>
        <strain evidence="1">DSM 45632</strain>
    </source>
</reference>
<evidence type="ECO:0000313" key="2">
    <source>
        <dbReference type="Proteomes" id="UP000658613"/>
    </source>
</evidence>
<gene>
    <name evidence="1" type="ORF">IW254_001183</name>
</gene>
<dbReference type="Proteomes" id="UP000658613">
    <property type="component" value="Unassembled WGS sequence"/>
</dbReference>